<keyword evidence="4 5" id="KW-0472">Membrane</keyword>
<comment type="subcellular location">
    <subcellularLocation>
        <location evidence="1">Membrane</location>
        <topology evidence="1">Multi-pass membrane protein</topology>
    </subcellularLocation>
</comment>
<evidence type="ECO:0000256" key="4">
    <source>
        <dbReference type="ARBA" id="ARBA00023136"/>
    </source>
</evidence>
<dbReference type="EMBL" id="JBHUMF010000031">
    <property type="protein sequence ID" value="MFD2682329.1"/>
    <property type="molecule type" value="Genomic_DNA"/>
</dbReference>
<feature type="transmembrane region" description="Helical" evidence="5">
    <location>
        <begin position="147"/>
        <end position="167"/>
    </location>
</feature>
<evidence type="ECO:0000256" key="5">
    <source>
        <dbReference type="SAM" id="Phobius"/>
    </source>
</evidence>
<accession>A0ABW5RWI2</accession>
<dbReference type="Proteomes" id="UP001597506">
    <property type="component" value="Unassembled WGS sequence"/>
</dbReference>
<dbReference type="PANTHER" id="PTHR30249:SF0">
    <property type="entry name" value="PLASTIDAL GLYCOLATE_GLYCERATE TRANSLOCATOR 1, CHLOROPLASTIC"/>
    <property type="match status" value="1"/>
</dbReference>
<evidence type="ECO:0000313" key="7">
    <source>
        <dbReference type="Proteomes" id="UP001597506"/>
    </source>
</evidence>
<comment type="caution">
    <text evidence="6">The sequence shown here is derived from an EMBL/GenBank/DDBJ whole genome shotgun (WGS) entry which is preliminary data.</text>
</comment>
<dbReference type="InterPro" id="IPR007300">
    <property type="entry name" value="CidB/LrgB"/>
</dbReference>
<sequence>MSPIISFVSIAITLLFYFIARKINEKKPTPLTTPIFLAVVFICLFLLLFRISYSDYEKATEVFTYFLGPATVALAFPLYHQRKLIKKHFAALLLGIVSGSFASISVSYYLAILFHIPGAVNKSFLLKTITTPVAVEIGRVIDANIKLIAIVVIVTGIVGAMFLGSILKYLNITHPVTKGLTFGVMSHGIGTAQAIKEGEEEGAISGVAMALTAAILSFLIPLVYFVIK</sequence>
<feature type="transmembrane region" description="Helical" evidence="5">
    <location>
        <begin position="207"/>
        <end position="227"/>
    </location>
</feature>
<dbReference type="Pfam" id="PF04172">
    <property type="entry name" value="LrgB"/>
    <property type="match status" value="1"/>
</dbReference>
<feature type="transmembrane region" description="Helical" evidence="5">
    <location>
        <begin position="6"/>
        <end position="23"/>
    </location>
</feature>
<proteinExistence type="predicted"/>
<evidence type="ECO:0000313" key="6">
    <source>
        <dbReference type="EMBL" id="MFD2682329.1"/>
    </source>
</evidence>
<name>A0ABW5RWI2_9BACI</name>
<protein>
    <submittedName>
        <fullName evidence="6">LrgB family protein</fullName>
    </submittedName>
</protein>
<keyword evidence="7" id="KW-1185">Reference proteome</keyword>
<evidence type="ECO:0000256" key="3">
    <source>
        <dbReference type="ARBA" id="ARBA00022989"/>
    </source>
</evidence>
<dbReference type="RefSeq" id="WP_377937015.1">
    <property type="nucleotide sequence ID" value="NZ_JBHUMF010000031.1"/>
</dbReference>
<feature type="transmembrane region" description="Helical" evidence="5">
    <location>
        <begin position="179"/>
        <end position="195"/>
    </location>
</feature>
<evidence type="ECO:0000256" key="1">
    <source>
        <dbReference type="ARBA" id="ARBA00004141"/>
    </source>
</evidence>
<organism evidence="6 7">
    <name type="scientific">Bacillus seohaeanensis</name>
    <dbReference type="NCBI Taxonomy" id="284580"/>
    <lineage>
        <taxon>Bacteria</taxon>
        <taxon>Bacillati</taxon>
        <taxon>Bacillota</taxon>
        <taxon>Bacilli</taxon>
        <taxon>Bacillales</taxon>
        <taxon>Bacillaceae</taxon>
        <taxon>Bacillus</taxon>
    </lineage>
</organism>
<reference evidence="7" key="1">
    <citation type="journal article" date="2019" name="Int. J. Syst. Evol. Microbiol.">
        <title>The Global Catalogue of Microorganisms (GCM) 10K type strain sequencing project: providing services to taxonomists for standard genome sequencing and annotation.</title>
        <authorList>
            <consortium name="The Broad Institute Genomics Platform"/>
            <consortium name="The Broad Institute Genome Sequencing Center for Infectious Disease"/>
            <person name="Wu L."/>
            <person name="Ma J."/>
        </authorList>
    </citation>
    <scope>NUCLEOTIDE SEQUENCE [LARGE SCALE GENOMIC DNA]</scope>
    <source>
        <strain evidence="7">KCTC 3913</strain>
    </source>
</reference>
<evidence type="ECO:0000256" key="2">
    <source>
        <dbReference type="ARBA" id="ARBA00022692"/>
    </source>
</evidence>
<feature type="transmembrane region" description="Helical" evidence="5">
    <location>
        <begin position="59"/>
        <end position="79"/>
    </location>
</feature>
<gene>
    <name evidence="6" type="ORF">ACFSUL_16435</name>
</gene>
<keyword evidence="2 5" id="KW-0812">Transmembrane</keyword>
<feature type="transmembrane region" description="Helical" evidence="5">
    <location>
        <begin position="91"/>
        <end position="116"/>
    </location>
</feature>
<dbReference type="PANTHER" id="PTHR30249">
    <property type="entry name" value="PUTATIVE SEROTONIN TRANSPORTER"/>
    <property type="match status" value="1"/>
</dbReference>
<keyword evidence="3 5" id="KW-1133">Transmembrane helix</keyword>
<feature type="transmembrane region" description="Helical" evidence="5">
    <location>
        <begin position="35"/>
        <end position="53"/>
    </location>
</feature>